<dbReference type="EMBL" id="WJHE01000762">
    <property type="protein sequence ID" value="MST33887.1"/>
    <property type="molecule type" value="Genomic_DNA"/>
</dbReference>
<dbReference type="InterPro" id="IPR029063">
    <property type="entry name" value="SAM-dependent_MTases_sf"/>
</dbReference>
<dbReference type="InterPro" id="IPR050097">
    <property type="entry name" value="Ferredoxin-NADP_redctase_2"/>
</dbReference>
<organism evidence="6 7">
    <name type="scientific">Acidiferrimicrobium australe</name>
    <dbReference type="NCBI Taxonomy" id="2664430"/>
    <lineage>
        <taxon>Bacteria</taxon>
        <taxon>Bacillati</taxon>
        <taxon>Actinomycetota</taxon>
        <taxon>Acidimicrobiia</taxon>
        <taxon>Acidimicrobiales</taxon>
        <taxon>Acidimicrobiaceae</taxon>
        <taxon>Acidiferrimicrobium</taxon>
    </lineage>
</organism>
<accession>A0ABW9QVJ5</accession>
<dbReference type="CDD" id="cd02440">
    <property type="entry name" value="AdoMet_MTases"/>
    <property type="match status" value="1"/>
</dbReference>
<dbReference type="GO" id="GO:0032259">
    <property type="term" value="P:methylation"/>
    <property type="evidence" value="ECO:0007669"/>
    <property type="project" value="UniProtKB-KW"/>
</dbReference>
<evidence type="ECO:0000313" key="6">
    <source>
        <dbReference type="EMBL" id="MST33887.1"/>
    </source>
</evidence>
<dbReference type="GO" id="GO:0008168">
    <property type="term" value="F:methyltransferase activity"/>
    <property type="evidence" value="ECO:0007669"/>
    <property type="project" value="UniProtKB-KW"/>
</dbReference>
<evidence type="ECO:0000256" key="3">
    <source>
        <dbReference type="ARBA" id="ARBA00048132"/>
    </source>
</evidence>
<keyword evidence="1" id="KW-0285">Flavoprotein</keyword>
<keyword evidence="6" id="KW-0489">Methyltransferase</keyword>
<evidence type="ECO:0000259" key="4">
    <source>
        <dbReference type="Pfam" id="PF07992"/>
    </source>
</evidence>
<keyword evidence="2" id="KW-0560">Oxidoreductase</keyword>
<dbReference type="Gene3D" id="3.40.50.150">
    <property type="entry name" value="Vaccinia Virus protein VP39"/>
    <property type="match status" value="1"/>
</dbReference>
<feature type="domain" description="FAD/NAD(P)-binding" evidence="4">
    <location>
        <begin position="14"/>
        <end position="296"/>
    </location>
</feature>
<dbReference type="InterPro" id="IPR023753">
    <property type="entry name" value="FAD/NAD-binding_dom"/>
</dbReference>
<name>A0ABW9QVJ5_9ACTN</name>
<dbReference type="PRINTS" id="PR00368">
    <property type="entry name" value="FADPNR"/>
</dbReference>
<keyword evidence="7" id="KW-1185">Reference proteome</keyword>
<dbReference type="SUPFAM" id="SSF51905">
    <property type="entry name" value="FAD/NAD(P)-binding domain"/>
    <property type="match status" value="1"/>
</dbReference>
<dbReference type="PANTHER" id="PTHR48105">
    <property type="entry name" value="THIOREDOXIN REDUCTASE 1-RELATED-RELATED"/>
    <property type="match status" value="1"/>
</dbReference>
<dbReference type="Gene3D" id="3.50.50.60">
    <property type="entry name" value="FAD/NAD(P)-binding domain"/>
    <property type="match status" value="2"/>
</dbReference>
<protein>
    <submittedName>
        <fullName evidence="6">Methyltransferase domain-containing protein</fullName>
    </submittedName>
</protein>
<dbReference type="Pfam" id="PF13649">
    <property type="entry name" value="Methyltransf_25"/>
    <property type="match status" value="1"/>
</dbReference>
<comment type="caution">
    <text evidence="6">The sequence shown here is derived from an EMBL/GenBank/DDBJ whole genome shotgun (WGS) entry which is preliminary data.</text>
</comment>
<dbReference type="InterPro" id="IPR041698">
    <property type="entry name" value="Methyltransf_25"/>
</dbReference>
<gene>
    <name evidence="6" type="ORF">GHK86_14310</name>
</gene>
<reference evidence="6 7" key="1">
    <citation type="submission" date="2019-11" db="EMBL/GenBank/DDBJ databases">
        <title>Acidiferrimicrobium australis gen. nov., sp. nov., an acidophilic and obligately heterotrophic, member of the Actinobacteria that catalyses dissimilatory oxido- reduction of iron isolated from metal-rich acidic water in Chile.</title>
        <authorList>
            <person name="Gonzalez D."/>
            <person name="Huber K."/>
            <person name="Hedrich S."/>
            <person name="Rojas-Villalobos C."/>
            <person name="Quatrini R."/>
            <person name="Dinamarca M.A."/>
            <person name="Schwarz A."/>
            <person name="Canales C."/>
            <person name="Nancucheo I."/>
        </authorList>
    </citation>
    <scope>NUCLEOTIDE SEQUENCE [LARGE SCALE GENOMIC DNA]</scope>
    <source>
        <strain evidence="6 7">USS-CCA1</strain>
    </source>
</reference>
<comment type="catalytic activity">
    <reaction evidence="3">
        <text>[thioredoxin]-dithiol + NADP(+) = [thioredoxin]-disulfide + NADPH + H(+)</text>
        <dbReference type="Rhea" id="RHEA:20345"/>
        <dbReference type="Rhea" id="RHEA-COMP:10698"/>
        <dbReference type="Rhea" id="RHEA-COMP:10700"/>
        <dbReference type="ChEBI" id="CHEBI:15378"/>
        <dbReference type="ChEBI" id="CHEBI:29950"/>
        <dbReference type="ChEBI" id="CHEBI:50058"/>
        <dbReference type="ChEBI" id="CHEBI:57783"/>
        <dbReference type="ChEBI" id="CHEBI:58349"/>
        <dbReference type="EC" id="1.8.1.9"/>
    </reaction>
</comment>
<evidence type="ECO:0000256" key="2">
    <source>
        <dbReference type="ARBA" id="ARBA00023002"/>
    </source>
</evidence>
<evidence type="ECO:0000256" key="1">
    <source>
        <dbReference type="ARBA" id="ARBA00022630"/>
    </source>
</evidence>
<dbReference type="SUPFAM" id="SSF53335">
    <property type="entry name" value="S-adenosyl-L-methionine-dependent methyltransferases"/>
    <property type="match status" value="1"/>
</dbReference>
<keyword evidence="6" id="KW-0808">Transferase</keyword>
<dbReference type="PRINTS" id="PR00469">
    <property type="entry name" value="PNDRDTASEII"/>
</dbReference>
<proteinExistence type="predicted"/>
<feature type="domain" description="Methyltransferase" evidence="5">
    <location>
        <begin position="358"/>
        <end position="450"/>
    </location>
</feature>
<evidence type="ECO:0000259" key="5">
    <source>
        <dbReference type="Pfam" id="PF13649"/>
    </source>
</evidence>
<dbReference type="Proteomes" id="UP000437736">
    <property type="component" value="Unassembled WGS sequence"/>
</dbReference>
<dbReference type="InterPro" id="IPR036188">
    <property type="entry name" value="FAD/NAD-bd_sf"/>
</dbReference>
<sequence length="529" mass="55220">MAEHPTHLVERHCDVAVVGGSAAGLAAALQLGRQRRSVLVIDAGEPRNAPAARLHGYLGREGLAPADLLATAREEVRSYGGEVVGGRVEQVLRPTDGDFRLELTGGHAVVARRVLAATGVVDELPDVDGVAEAWGRGVVHCPFCHGFEVRDRRIAQIVSHPAGLHPAGLWRQLSAALTVVVDEAAGVEAAELDALRSAGVDVLAGQLRRVVTGPGGEVTGVELADGGSLEVDAVAIGPRFRARTEAFVGLGLRTVAHPSGLGDVVERDATGATPVPGVYAAGNLADPAQQLLQAAADGSRVGAMIAFDLAGDDVRAAARPSANEADWDRRYEGRPMWSGNPNGSLVVEVGDLAPGRALDVGAGEGGDALWLAAQGWEVTAVDISQRALDRVTAEAVRRRLRVNCRRADANAPAPFPGAAFDLVSAQYASIPRTPDGRAVRNLLEAVAPGGTLLVVSHDLGPMRVPLDPTVESRPFDPDAYVRVDDVAAVLADAAAWEVLVYETRPRPPGAASASHHVDDVVLRARRRAG</sequence>
<evidence type="ECO:0000313" key="7">
    <source>
        <dbReference type="Proteomes" id="UP000437736"/>
    </source>
</evidence>
<dbReference type="Pfam" id="PF07992">
    <property type="entry name" value="Pyr_redox_2"/>
    <property type="match status" value="1"/>
</dbReference>